<name>A0A382JJD6_9ZZZZ</name>
<organism evidence="1">
    <name type="scientific">marine metagenome</name>
    <dbReference type="NCBI Taxonomy" id="408172"/>
    <lineage>
        <taxon>unclassified sequences</taxon>
        <taxon>metagenomes</taxon>
        <taxon>ecological metagenomes</taxon>
    </lineage>
</organism>
<dbReference type="AlphaFoldDB" id="A0A382JJD6"/>
<reference evidence="1" key="1">
    <citation type="submission" date="2018-05" db="EMBL/GenBank/DDBJ databases">
        <authorList>
            <person name="Lanie J.A."/>
            <person name="Ng W.-L."/>
            <person name="Kazmierczak K.M."/>
            <person name="Andrzejewski T.M."/>
            <person name="Davidsen T.M."/>
            <person name="Wayne K.J."/>
            <person name="Tettelin H."/>
            <person name="Glass J.I."/>
            <person name="Rusch D."/>
            <person name="Podicherti R."/>
            <person name="Tsui H.-C.T."/>
            <person name="Winkler M.E."/>
        </authorList>
    </citation>
    <scope>NUCLEOTIDE SEQUENCE</scope>
</reference>
<dbReference type="EMBL" id="UINC01074350">
    <property type="protein sequence ID" value="SVC11452.1"/>
    <property type="molecule type" value="Genomic_DNA"/>
</dbReference>
<protein>
    <recommendedName>
        <fullName evidence="2">Aerotolerance regulator N-terminal domain-containing protein</fullName>
    </recommendedName>
</protein>
<evidence type="ECO:0008006" key="2">
    <source>
        <dbReference type="Google" id="ProtNLM"/>
    </source>
</evidence>
<evidence type="ECO:0000313" key="1">
    <source>
        <dbReference type="EMBL" id="SVC11452.1"/>
    </source>
</evidence>
<sequence length="46" mass="5539">MNFQFAHPLWLLALPVALGWVTWLAWKTDVQIQAWRRWLAYGLRTL</sequence>
<feature type="non-terminal residue" evidence="1">
    <location>
        <position position="46"/>
    </location>
</feature>
<accession>A0A382JJD6</accession>
<proteinExistence type="predicted"/>
<gene>
    <name evidence="1" type="ORF">METZ01_LOCUS264306</name>
</gene>